<keyword evidence="5" id="KW-1185">Reference proteome</keyword>
<keyword evidence="2" id="KW-1133">Transmembrane helix</keyword>
<protein>
    <submittedName>
        <fullName evidence="4">FAD-binding oxidoreductase</fullName>
    </submittedName>
</protein>
<keyword evidence="1" id="KW-0560">Oxidoreductase</keyword>
<evidence type="ECO:0000256" key="1">
    <source>
        <dbReference type="ARBA" id="ARBA00023002"/>
    </source>
</evidence>
<evidence type="ECO:0000259" key="3">
    <source>
        <dbReference type="Pfam" id="PF01266"/>
    </source>
</evidence>
<sequence>MSHNSFDVIVIGGGFMGAASAFFLGQKGKKVGLFEQAKIGQYASGVNFGNVRRQGRHLDQLDLSNRARRLWSELPQLIGDDLEFIASGHMRIAYDERTLAQYEAYAKDPRAAELKLEILTGQELRKRFPYIGPDVLVGSYAPLDGHANPRLAAPAFARAAAKAGVTVYEQTQISQVKKTESGFEVRTRNGEYYYCEQLLITAGAWGERLSNQFGESVPLFTRGPQMTVTEPLPYRFKTVIGVSSPSEPENIYFRQIPRGNIIIGGCHRTLPDMDSRTARFEPQAMIYQMQQLHRIVPTLGNIHIIRSWSGIESYLPDSLPIIGPSHSKKGVYYAFGFCGHGFQLGPAVGDVMAELITTGKTSTYIEPFAIDRFLPQPAKRIA</sequence>
<reference evidence="5" key="1">
    <citation type="submission" date="2023-07" db="EMBL/GenBank/DDBJ databases">
        <title>Molecular identification of indigenous halophilic bacteria isolated from red sea cost, biodegradation of synthetic dyes and assessment of degraded metabolite toxicity.</title>
        <authorList>
            <person name="Chaieb K."/>
            <person name="Altayb H.N."/>
        </authorList>
    </citation>
    <scope>NUCLEOTIDE SEQUENCE [LARGE SCALE GENOMIC DNA]</scope>
    <source>
        <strain evidence="5">K20</strain>
    </source>
</reference>
<organism evidence="4 5">
    <name type="scientific">Vibrio tritonius</name>
    <dbReference type="NCBI Taxonomy" id="1435069"/>
    <lineage>
        <taxon>Bacteria</taxon>
        <taxon>Pseudomonadati</taxon>
        <taxon>Pseudomonadota</taxon>
        <taxon>Gammaproteobacteria</taxon>
        <taxon>Vibrionales</taxon>
        <taxon>Vibrionaceae</taxon>
        <taxon>Vibrio</taxon>
    </lineage>
</organism>
<keyword evidence="2" id="KW-0472">Membrane</keyword>
<dbReference type="InterPro" id="IPR036188">
    <property type="entry name" value="FAD/NAD-bd_sf"/>
</dbReference>
<dbReference type="Gene3D" id="3.30.9.10">
    <property type="entry name" value="D-Amino Acid Oxidase, subunit A, domain 2"/>
    <property type="match status" value="1"/>
</dbReference>
<dbReference type="Gene3D" id="3.50.50.60">
    <property type="entry name" value="FAD/NAD(P)-binding domain"/>
    <property type="match status" value="1"/>
</dbReference>
<dbReference type="Pfam" id="PF01266">
    <property type="entry name" value="DAO"/>
    <property type="match status" value="1"/>
</dbReference>
<evidence type="ECO:0000313" key="4">
    <source>
        <dbReference type="EMBL" id="MCA2015132.1"/>
    </source>
</evidence>
<dbReference type="InterPro" id="IPR006076">
    <property type="entry name" value="FAD-dep_OxRdtase"/>
</dbReference>
<feature type="transmembrane region" description="Helical" evidence="2">
    <location>
        <begin position="6"/>
        <end position="24"/>
    </location>
</feature>
<dbReference type="EMBL" id="JAIWIU010000016">
    <property type="protein sequence ID" value="MCA2015132.1"/>
    <property type="molecule type" value="Genomic_DNA"/>
</dbReference>
<evidence type="ECO:0000256" key="2">
    <source>
        <dbReference type="SAM" id="Phobius"/>
    </source>
</evidence>
<name>A0ABS7YJA7_9VIBR</name>
<evidence type="ECO:0000313" key="5">
    <source>
        <dbReference type="Proteomes" id="UP001199044"/>
    </source>
</evidence>
<dbReference type="SUPFAM" id="SSF54373">
    <property type="entry name" value="FAD-linked reductases, C-terminal domain"/>
    <property type="match status" value="1"/>
</dbReference>
<dbReference type="PANTHER" id="PTHR13847">
    <property type="entry name" value="SARCOSINE DEHYDROGENASE-RELATED"/>
    <property type="match status" value="1"/>
</dbReference>
<feature type="domain" description="FAD dependent oxidoreductase" evidence="3">
    <location>
        <begin position="7"/>
        <end position="355"/>
    </location>
</feature>
<accession>A0ABS7YJA7</accession>
<dbReference type="Proteomes" id="UP001199044">
    <property type="component" value="Unassembled WGS sequence"/>
</dbReference>
<dbReference type="RefSeq" id="WP_225249596.1">
    <property type="nucleotide sequence ID" value="NZ_JAIWIU010000016.1"/>
</dbReference>
<keyword evidence="2" id="KW-0812">Transmembrane</keyword>
<proteinExistence type="predicted"/>
<comment type="caution">
    <text evidence="4">The sequence shown here is derived from an EMBL/GenBank/DDBJ whole genome shotgun (WGS) entry which is preliminary data.</text>
</comment>
<gene>
    <name evidence="4" type="ORF">LDJ79_03355</name>
</gene>
<dbReference type="SUPFAM" id="SSF51905">
    <property type="entry name" value="FAD/NAD(P)-binding domain"/>
    <property type="match status" value="1"/>
</dbReference>
<dbReference type="PANTHER" id="PTHR13847:SF287">
    <property type="entry name" value="FAD-DEPENDENT OXIDOREDUCTASE DOMAIN-CONTAINING PROTEIN 1"/>
    <property type="match status" value="1"/>
</dbReference>